<evidence type="ECO:0000256" key="1">
    <source>
        <dbReference type="ARBA" id="ARBA00004571"/>
    </source>
</evidence>
<evidence type="ECO:0000256" key="7">
    <source>
        <dbReference type="ARBA" id="ARBA00023237"/>
    </source>
</evidence>
<reference evidence="9 10" key="1">
    <citation type="submission" date="2017-05" db="EMBL/GenBank/DDBJ databases">
        <title>Comparative genomic and metabolic analysis of manganese-oxidizing mechanisms in Celeribater manganoxidans DY25T: its adaption to the environment of polymetallic nodule.</title>
        <authorList>
            <person name="Wang X."/>
        </authorList>
    </citation>
    <scope>NUCLEOTIDE SEQUENCE [LARGE SCALE GENOMIC DNA]</scope>
    <source>
        <strain evidence="9 10">DY25</strain>
    </source>
</reference>
<dbReference type="PANTHER" id="PTHR35093:SF8">
    <property type="entry name" value="OUTER MEMBRANE PROTEIN NMB0088-RELATED"/>
    <property type="match status" value="1"/>
</dbReference>
<evidence type="ECO:0000256" key="2">
    <source>
        <dbReference type="ARBA" id="ARBA00008163"/>
    </source>
</evidence>
<keyword evidence="10" id="KW-1185">Reference proteome</keyword>
<proteinExistence type="inferred from homology"/>
<comment type="subcellular location">
    <subcellularLocation>
        <location evidence="1">Cell outer membrane</location>
        <topology evidence="1">Multi-pass membrane protein</topology>
    </subcellularLocation>
</comment>
<dbReference type="EMBL" id="CP021404">
    <property type="protein sequence ID" value="ATI41891.1"/>
    <property type="molecule type" value="Genomic_DNA"/>
</dbReference>
<keyword evidence="6" id="KW-0472">Membrane</keyword>
<sequence>MGKLLGAVSALSLCASAASAAGVERTVQSMSPLFQEGNYVEFSIGRVEPDVSGEQQVDVFAPPPFPAGTVISSAGAQSGDIADDYTQLAFALKMAMNDRVDLALILDQPFGADVNYEQGTGYAYGGLFGGPGSTAQVRTQAATALARYKFDENWSVHGGLRFQKTYGRADLFNGYSLRTDPDYETGFVVGAAYERPEIALRVALTYNSAITHDFETKENGADSENFETEIPQSLNLEFQSGVAADTLVFGSIRWVEWSAFDITPVGYEAATGSSLVSYNDDTITYSLGVGRKFNEQWSGAITASYEDAMGGFSGNLGPTDGATSLGLAATYTTEHGVSITGGVRHIWIGDAKTEAPSALGYPEGTTFGEFTDNTAFAYGLRIAYNF</sequence>
<name>A0A291LYW7_9RHOB</name>
<dbReference type="OrthoDB" id="6679728at2"/>
<dbReference type="RefSeq" id="WP_088663996.1">
    <property type="nucleotide sequence ID" value="NZ_CP021404.1"/>
</dbReference>
<dbReference type="PANTHER" id="PTHR35093">
    <property type="entry name" value="OUTER MEMBRANE PROTEIN NMB0088-RELATED"/>
    <property type="match status" value="1"/>
</dbReference>
<evidence type="ECO:0008006" key="11">
    <source>
        <dbReference type="Google" id="ProtNLM"/>
    </source>
</evidence>
<dbReference type="AlphaFoldDB" id="A0A291LYW7"/>
<keyword evidence="7" id="KW-0998">Cell outer membrane</keyword>
<accession>A0A291LYW7</accession>
<dbReference type="KEGG" id="cmag:CBW24_07690"/>
<keyword evidence="5 8" id="KW-0732">Signal</keyword>
<dbReference type="Gene3D" id="2.40.160.60">
    <property type="entry name" value="Outer membrane protein transport protein (OMPP1/FadL/TodX)"/>
    <property type="match status" value="1"/>
</dbReference>
<evidence type="ECO:0000313" key="9">
    <source>
        <dbReference type="EMBL" id="ATI41891.1"/>
    </source>
</evidence>
<dbReference type="SUPFAM" id="SSF56935">
    <property type="entry name" value="Porins"/>
    <property type="match status" value="1"/>
</dbReference>
<comment type="similarity">
    <text evidence="2">Belongs to the OmpP1/FadL family.</text>
</comment>
<keyword evidence="3" id="KW-1134">Transmembrane beta strand</keyword>
<dbReference type="GO" id="GO:0015483">
    <property type="term" value="F:long-chain fatty acid transporting porin activity"/>
    <property type="evidence" value="ECO:0007669"/>
    <property type="project" value="TreeGrafter"/>
</dbReference>
<dbReference type="GO" id="GO:0009279">
    <property type="term" value="C:cell outer membrane"/>
    <property type="evidence" value="ECO:0007669"/>
    <property type="project" value="UniProtKB-SubCell"/>
</dbReference>
<organism evidence="9 10">
    <name type="scientific">Pacificitalea manganoxidans</name>
    <dbReference type="NCBI Taxonomy" id="1411902"/>
    <lineage>
        <taxon>Bacteria</taxon>
        <taxon>Pseudomonadati</taxon>
        <taxon>Pseudomonadota</taxon>
        <taxon>Alphaproteobacteria</taxon>
        <taxon>Rhodobacterales</taxon>
        <taxon>Paracoccaceae</taxon>
        <taxon>Pacificitalea</taxon>
    </lineage>
</organism>
<evidence type="ECO:0000256" key="6">
    <source>
        <dbReference type="ARBA" id="ARBA00023136"/>
    </source>
</evidence>
<keyword evidence="4" id="KW-0812">Transmembrane</keyword>
<evidence type="ECO:0000256" key="8">
    <source>
        <dbReference type="SAM" id="SignalP"/>
    </source>
</evidence>
<dbReference type="Pfam" id="PF03349">
    <property type="entry name" value="Toluene_X"/>
    <property type="match status" value="1"/>
</dbReference>
<feature type="chain" id="PRO_5013285009" description="Long-chain fatty acid transport protein" evidence="8">
    <location>
        <begin position="21"/>
        <end position="386"/>
    </location>
</feature>
<protein>
    <recommendedName>
        <fullName evidence="11">Long-chain fatty acid transport protein</fullName>
    </recommendedName>
</protein>
<feature type="signal peptide" evidence="8">
    <location>
        <begin position="1"/>
        <end position="20"/>
    </location>
</feature>
<evidence type="ECO:0000256" key="5">
    <source>
        <dbReference type="ARBA" id="ARBA00022729"/>
    </source>
</evidence>
<gene>
    <name evidence="9" type="ORF">CBW24_07690</name>
</gene>
<dbReference type="InterPro" id="IPR005017">
    <property type="entry name" value="OMPP1/FadL/TodX"/>
</dbReference>
<evidence type="ECO:0000313" key="10">
    <source>
        <dbReference type="Proteomes" id="UP000219050"/>
    </source>
</evidence>
<evidence type="ECO:0000256" key="4">
    <source>
        <dbReference type="ARBA" id="ARBA00022692"/>
    </source>
</evidence>
<dbReference type="Proteomes" id="UP000219050">
    <property type="component" value="Chromosome"/>
</dbReference>
<evidence type="ECO:0000256" key="3">
    <source>
        <dbReference type="ARBA" id="ARBA00022452"/>
    </source>
</evidence>